<proteinExistence type="predicted"/>
<reference evidence="1" key="1">
    <citation type="submission" date="2019-11" db="EMBL/GenBank/DDBJ databases">
        <authorList>
            <person name="Feng L."/>
        </authorList>
    </citation>
    <scope>NUCLEOTIDE SEQUENCE</scope>
    <source>
        <strain evidence="1">CinnocuumLFYP12</strain>
    </source>
</reference>
<gene>
    <name evidence="1" type="ORF">CILFYP12_03094</name>
</gene>
<accession>A0A6N2WB05</accession>
<evidence type="ECO:0000313" key="1">
    <source>
        <dbReference type="EMBL" id="VYT39478.1"/>
    </source>
</evidence>
<dbReference type="AlphaFoldDB" id="A0A6N2WB05"/>
<sequence length="76" mass="9331">MNFIFIVHLPVYQIIFLNSYAEYTRKWIDAYQMRNEEGEMESKRSLMRRIYIYLLEINVIVKRKGFGKLNDFEQLC</sequence>
<organism evidence="1">
    <name type="scientific">Clostridium innocuum</name>
    <dbReference type="NCBI Taxonomy" id="1522"/>
    <lineage>
        <taxon>Bacteria</taxon>
        <taxon>Bacillati</taxon>
        <taxon>Bacillota</taxon>
        <taxon>Clostridia</taxon>
        <taxon>Eubacteriales</taxon>
        <taxon>Clostridiaceae</taxon>
        <taxon>Clostridium</taxon>
    </lineage>
</organism>
<name>A0A6N2WB05_CLOIN</name>
<dbReference type="EMBL" id="CACRTE010000033">
    <property type="protein sequence ID" value="VYT39478.1"/>
    <property type="molecule type" value="Genomic_DNA"/>
</dbReference>
<protein>
    <submittedName>
        <fullName evidence="1">Uncharacterized protein</fullName>
    </submittedName>
</protein>
<dbReference type="RefSeq" id="WP_156346851.1">
    <property type="nucleotide sequence ID" value="NZ_CACRTE010000033.1"/>
</dbReference>